<sequence length="1250" mass="139078">MPPYVPRKRHSPAPVRNPPSSTKKRPAPATKTKTGSAKPSLFDTLDAPKPGATAEETRALLATLGGDDDEDDEDYSGLSDVASDEFEDVPTGPPFKRRRVDDNADDDDDQQDGVGDESEEMDFEDVDMSHQGPQASMNDNDDDSIEDINVSLNDDGTVAAEAGTAGNKNVKKGPSKRDRQIRIRTHMIHVQSLIFHNAVRNSWLNDKELQESLVNSLPDGIKKEVDRWQIDMGYKKPAETRKGKKGKRRGTKGKNELKEKRDGRDWGIDADRLEHGVVNMSRGDPLMRLLKILVAYWKKRFTVTAPGIRKIGYMPLRRLADSINHWTVNKDDEEEHGERIDSIKHFRKLAKRCEGSRDVGAQLFTALIRGLGIETRMVASLQPVGFGWSKAEDAAPKKPKPATTATATAKSTSDSKTAISIADSDSDSDSVREIAAPKHNSTSRAPRPGINSLPPQKPTRASTKSSKSIVDQSDSSELSSAPSEDDDSIIDITPTAVPASKKRPTKKFDRDLPFPHYWSEVLSPVSKTYIPVDSIVLSTVASTPDLLFTFEPRGKVSDLSKQVICYTLAYNADSTAKDVTVRYLKKHQLPGRTKGFRMQPDRLPIYNKRGKVLRYEEQDWFTTVLLPFLRHPRKITEAELKEDTTDLKPFKPAAAGEGKQKLGEESLQWYKQSADYVLERHLRREEALLPNSKPVREFTSGKGDKAKTEPVYSRADVVSCKTVESWHKEGRAIKVGEQPLKMVPVRAVTLIRKREMEEAQRETGEKLKQGLYGIDQTDWIIPPPIGPDRSIPKNAFGNMDCYVPSMVPRGAVHVKLKGCAKLCRKLDIDYAEACVGFEFGKQRAVPILFGVVVAEENRSLIVDAWRAEQEIQKRKEDVKREALVLHMWRKFVMGLRIVERMKAEYKSHGGTNEEEVNPFVNREKHQKKIQSGIDLLEDADMPKDEPSLHDDNDDYPDGGSDAGGGFFLPGEEEAILAGPKPTVEARMMEEDEPEEDPYAGGGGFFLDGEEEETQQHSEPEAAPKKASGPISLQSAHRHLNQSNKTDSEGSDDDDHEEEMQQNSDIVEARPSKSRRIQGQPAAATSHPRKRPVTRKVPAKSQPKARTRGKASKASVTPSETSGPSASDLTDLASDVNSDADGNNDKYLKPSLSTRRGNKQRRSSPRVVITPRMSRIGSLKSRFFKDGGTAAGRKVAVCKDEDVEMGDSKAGVQVDDDDVEDDDDEEEEEEEEEEEIVVPRRTTARTRKSLA</sequence>
<feature type="region of interest" description="Disordered" evidence="6">
    <location>
        <begin position="236"/>
        <end position="261"/>
    </location>
</feature>
<dbReference type="InterPro" id="IPR036985">
    <property type="entry name" value="Transglutaminase-like_sf"/>
</dbReference>
<feature type="region of interest" description="Disordered" evidence="6">
    <location>
        <begin position="1200"/>
        <end position="1250"/>
    </location>
</feature>
<proteinExistence type="inferred from homology"/>
<feature type="compositionally biased region" description="Acidic residues" evidence="6">
    <location>
        <begin position="66"/>
        <end position="75"/>
    </location>
</feature>
<dbReference type="Gene3D" id="3.90.260.10">
    <property type="entry name" value="Transglutaminase-like"/>
    <property type="match status" value="1"/>
</dbReference>
<dbReference type="InterPro" id="IPR042488">
    <property type="entry name" value="Rad4_BHD3_sf"/>
</dbReference>
<dbReference type="InterPro" id="IPR004583">
    <property type="entry name" value="DNA_repair_Rad4"/>
</dbReference>
<reference evidence="10 11" key="1">
    <citation type="submission" date="2024-07" db="EMBL/GenBank/DDBJ databases">
        <title>Draft sequence of the Neodothiora populina.</title>
        <authorList>
            <person name="Drown D.D."/>
            <person name="Schuette U.S."/>
            <person name="Buechlein A.B."/>
            <person name="Rusch D.R."/>
            <person name="Winton L.W."/>
            <person name="Adams G.A."/>
        </authorList>
    </citation>
    <scope>NUCLEOTIDE SEQUENCE [LARGE SCALE GENOMIC DNA]</scope>
    <source>
        <strain evidence="10 11">CPC 39397</strain>
    </source>
</reference>
<evidence type="ECO:0000313" key="10">
    <source>
        <dbReference type="EMBL" id="KAL1302027.1"/>
    </source>
</evidence>
<dbReference type="Gene3D" id="3.30.60.290">
    <property type="entry name" value="Rad4, beta-hairpin domain BHD2"/>
    <property type="match status" value="1"/>
</dbReference>
<evidence type="ECO:0000259" key="7">
    <source>
        <dbReference type="SMART" id="SM01030"/>
    </source>
</evidence>
<feature type="compositionally biased region" description="Basic residues" evidence="6">
    <location>
        <begin position="1241"/>
        <end position="1250"/>
    </location>
</feature>
<keyword evidence="4" id="KW-0234">DNA repair</keyword>
<dbReference type="EMBL" id="JBFMKM010000012">
    <property type="protein sequence ID" value="KAL1302027.1"/>
    <property type="molecule type" value="Genomic_DNA"/>
</dbReference>
<dbReference type="InterPro" id="IPR018326">
    <property type="entry name" value="Rad4_beta-hairpin_dom1"/>
</dbReference>
<dbReference type="SMART" id="SM01032">
    <property type="entry name" value="BHD_3"/>
    <property type="match status" value="1"/>
</dbReference>
<dbReference type="Pfam" id="PF03835">
    <property type="entry name" value="Rad4"/>
    <property type="match status" value="1"/>
</dbReference>
<evidence type="ECO:0000256" key="4">
    <source>
        <dbReference type="ARBA" id="ARBA00023204"/>
    </source>
</evidence>
<feature type="compositionally biased region" description="Polar residues" evidence="6">
    <location>
        <begin position="1030"/>
        <end position="1044"/>
    </location>
</feature>
<dbReference type="SMART" id="SM01030">
    <property type="entry name" value="BHD_1"/>
    <property type="match status" value="1"/>
</dbReference>
<dbReference type="InterPro" id="IPR038765">
    <property type="entry name" value="Papain-like_cys_pep_sf"/>
</dbReference>
<organism evidence="10 11">
    <name type="scientific">Neodothiora populina</name>
    <dbReference type="NCBI Taxonomy" id="2781224"/>
    <lineage>
        <taxon>Eukaryota</taxon>
        <taxon>Fungi</taxon>
        <taxon>Dikarya</taxon>
        <taxon>Ascomycota</taxon>
        <taxon>Pezizomycotina</taxon>
        <taxon>Dothideomycetes</taxon>
        <taxon>Dothideomycetidae</taxon>
        <taxon>Dothideales</taxon>
        <taxon>Dothioraceae</taxon>
        <taxon>Neodothiora</taxon>
    </lineage>
</organism>
<dbReference type="PANTHER" id="PTHR12135">
    <property type="entry name" value="DNA REPAIR PROTEIN XP-C / RAD4"/>
    <property type="match status" value="1"/>
</dbReference>
<feature type="compositionally biased region" description="Low complexity" evidence="6">
    <location>
        <begin position="464"/>
        <end position="482"/>
    </location>
</feature>
<evidence type="ECO:0008006" key="12">
    <source>
        <dbReference type="Google" id="ProtNLM"/>
    </source>
</evidence>
<feature type="region of interest" description="Disordered" evidence="6">
    <location>
        <begin position="390"/>
        <end position="506"/>
    </location>
</feature>
<evidence type="ECO:0000256" key="1">
    <source>
        <dbReference type="ARBA" id="ARBA00004123"/>
    </source>
</evidence>
<comment type="similarity">
    <text evidence="2">Belongs to the XPC family.</text>
</comment>
<dbReference type="Gene3D" id="2.20.20.110">
    <property type="entry name" value="Rad4, beta-hairpin domain BHD1"/>
    <property type="match status" value="1"/>
</dbReference>
<feature type="domain" description="Rad4 beta-hairpin" evidence="8">
    <location>
        <begin position="720"/>
        <end position="783"/>
    </location>
</feature>
<dbReference type="Gene3D" id="3.30.70.2460">
    <property type="entry name" value="Rad4, beta-hairpin domain BHD3"/>
    <property type="match status" value="1"/>
</dbReference>
<feature type="region of interest" description="Disordered" evidence="6">
    <location>
        <begin position="1"/>
        <end position="139"/>
    </location>
</feature>
<dbReference type="SUPFAM" id="SSF54001">
    <property type="entry name" value="Cysteine proteinases"/>
    <property type="match status" value="1"/>
</dbReference>
<feature type="compositionally biased region" description="Acidic residues" evidence="6">
    <location>
        <begin position="1048"/>
        <end position="1059"/>
    </location>
</feature>
<feature type="compositionally biased region" description="Acidic residues" evidence="6">
    <location>
        <begin position="103"/>
        <end position="126"/>
    </location>
</feature>
<accession>A0ABR3P770</accession>
<evidence type="ECO:0000259" key="8">
    <source>
        <dbReference type="SMART" id="SM01031"/>
    </source>
</evidence>
<gene>
    <name evidence="10" type="ORF">AAFC00_002476</name>
</gene>
<comment type="subcellular location">
    <subcellularLocation>
        <location evidence="1">Nucleus</location>
    </subcellularLocation>
</comment>
<feature type="compositionally biased region" description="Basic residues" evidence="6">
    <location>
        <begin position="242"/>
        <end position="252"/>
    </location>
</feature>
<feature type="compositionally biased region" description="Acidic residues" evidence="6">
    <location>
        <begin position="1213"/>
        <end position="1235"/>
    </location>
</feature>
<name>A0ABR3P770_9PEZI</name>
<feature type="compositionally biased region" description="Low complexity" evidence="6">
    <location>
        <begin position="401"/>
        <end position="423"/>
    </location>
</feature>
<evidence type="ECO:0000256" key="6">
    <source>
        <dbReference type="SAM" id="MobiDB-lite"/>
    </source>
</evidence>
<feature type="compositionally biased region" description="Basic residues" evidence="6">
    <location>
        <begin position="1086"/>
        <end position="1110"/>
    </location>
</feature>
<dbReference type="Proteomes" id="UP001562354">
    <property type="component" value="Unassembled WGS sequence"/>
</dbReference>
<keyword evidence="3" id="KW-0227">DNA damage</keyword>
<feature type="compositionally biased region" description="Basic and acidic residues" evidence="6">
    <location>
        <begin position="940"/>
        <end position="950"/>
    </location>
</feature>
<feature type="compositionally biased region" description="Basic residues" evidence="6">
    <location>
        <begin position="1"/>
        <end position="11"/>
    </location>
</feature>
<keyword evidence="5" id="KW-0539">Nucleus</keyword>
<dbReference type="Pfam" id="PF10403">
    <property type="entry name" value="BHD_1"/>
    <property type="match status" value="1"/>
</dbReference>
<evidence type="ECO:0000256" key="3">
    <source>
        <dbReference type="ARBA" id="ARBA00022763"/>
    </source>
</evidence>
<evidence type="ECO:0000259" key="9">
    <source>
        <dbReference type="SMART" id="SM01032"/>
    </source>
</evidence>
<evidence type="ECO:0000256" key="5">
    <source>
        <dbReference type="ARBA" id="ARBA00023242"/>
    </source>
</evidence>
<dbReference type="InterPro" id="IPR018328">
    <property type="entry name" value="Rad4_beta-hairpin_dom3"/>
</dbReference>
<feature type="region of interest" description="Disordered" evidence="6">
    <location>
        <begin position="988"/>
        <end position="1168"/>
    </location>
</feature>
<feature type="compositionally biased region" description="Basic and acidic residues" evidence="6">
    <location>
        <begin position="1013"/>
        <end position="1023"/>
    </location>
</feature>
<dbReference type="SMART" id="SM01031">
    <property type="entry name" value="BHD_2"/>
    <property type="match status" value="1"/>
</dbReference>
<dbReference type="InterPro" id="IPR018327">
    <property type="entry name" value="BHD_2"/>
</dbReference>
<evidence type="ECO:0000313" key="11">
    <source>
        <dbReference type="Proteomes" id="UP001562354"/>
    </source>
</evidence>
<dbReference type="RefSeq" id="XP_069198303.1">
    <property type="nucleotide sequence ID" value="XM_069341795.1"/>
</dbReference>
<evidence type="ECO:0000256" key="2">
    <source>
        <dbReference type="ARBA" id="ARBA00009525"/>
    </source>
</evidence>
<dbReference type="PANTHER" id="PTHR12135:SF2">
    <property type="entry name" value="DNA REPAIR PROTEIN RAD34"/>
    <property type="match status" value="1"/>
</dbReference>
<dbReference type="Pfam" id="PF10405">
    <property type="entry name" value="BHD_3"/>
    <property type="match status" value="1"/>
</dbReference>
<feature type="compositionally biased region" description="Polar residues" evidence="6">
    <location>
        <begin position="1113"/>
        <end position="1127"/>
    </location>
</feature>
<dbReference type="GeneID" id="95976178"/>
<comment type="caution">
    <text evidence="10">The sequence shown here is derived from an EMBL/GenBank/DDBJ whole genome shotgun (WGS) entry which is preliminary data.</text>
</comment>
<protein>
    <recommendedName>
        <fullName evidence="12">Rad4-domain-containing protein</fullName>
    </recommendedName>
</protein>
<feature type="region of interest" description="Disordered" evidence="6">
    <location>
        <begin position="934"/>
        <end position="967"/>
    </location>
</feature>
<feature type="domain" description="Rad4 beta-hairpin" evidence="7">
    <location>
        <begin position="662"/>
        <end position="718"/>
    </location>
</feature>
<dbReference type="InterPro" id="IPR018325">
    <property type="entry name" value="Rad4/PNGase_transGLS-fold"/>
</dbReference>
<dbReference type="Pfam" id="PF10404">
    <property type="entry name" value="BHD_2"/>
    <property type="match status" value="1"/>
</dbReference>
<keyword evidence="11" id="KW-1185">Reference proteome</keyword>
<feature type="domain" description="Rad4 beta-hairpin" evidence="9">
    <location>
        <begin position="791"/>
        <end position="865"/>
    </location>
</feature>